<protein>
    <submittedName>
        <fullName evidence="1">Uncharacterized protein</fullName>
    </submittedName>
</protein>
<name>A0A1R2D308_9CILI</name>
<sequence length="494" mass="57931">MSGSIVENFILKEDFGSKNFNAKNLINDEVAIGYFIGYIQTNDVDINQLKDVFREKNIDPISRGVVSIKIFSVLKEIIENFDDKVNLYWEFGKNVIDDFSRLSYDLINISNQLGDILELVSETYKSCFNAILRKFALNDSICTLGRAGLLLQKKFNIECTLFFLNEAELYILENWKTESSRKVLTIIDKGSQIIFERNLPQSDSLSITIYVILQAQFSNHNFDPEDFPMLEDIIIKYIKNFSFKQKRRLGSIYQNLCKKLSSPCNKEIIERLNSSEYNNSSQIMGGSNSGHNNSLNIGKSNYGNYSSQIIERPNTGYNNQPYRNSIYPSNKDRRIRDYADDYNGYNKSSEKYRNNYDRKMRVQKQYYYPDDPEHKKIDEEYYKFEYDNFDVFEGVRKYFDEIIKDVRITAKRNGFIDEDELARKINELADVSQESVFYLLEYYSRNETYNTPESLSTWMHLKNAVDICGLLNPVQNEAFMRNIEYIVENTLQNQ</sequence>
<evidence type="ECO:0000313" key="1">
    <source>
        <dbReference type="EMBL" id="OMJ95632.1"/>
    </source>
</evidence>
<dbReference type="Proteomes" id="UP000187209">
    <property type="component" value="Unassembled WGS sequence"/>
</dbReference>
<dbReference type="OrthoDB" id="326837at2759"/>
<organism evidence="1 2">
    <name type="scientific">Stentor coeruleus</name>
    <dbReference type="NCBI Taxonomy" id="5963"/>
    <lineage>
        <taxon>Eukaryota</taxon>
        <taxon>Sar</taxon>
        <taxon>Alveolata</taxon>
        <taxon>Ciliophora</taxon>
        <taxon>Postciliodesmatophora</taxon>
        <taxon>Heterotrichea</taxon>
        <taxon>Heterotrichida</taxon>
        <taxon>Stentoridae</taxon>
        <taxon>Stentor</taxon>
    </lineage>
</organism>
<keyword evidence="2" id="KW-1185">Reference proteome</keyword>
<comment type="caution">
    <text evidence="1">The sequence shown here is derived from an EMBL/GenBank/DDBJ whole genome shotgun (WGS) entry which is preliminary data.</text>
</comment>
<reference evidence="1 2" key="1">
    <citation type="submission" date="2016-11" db="EMBL/GenBank/DDBJ databases">
        <title>The macronuclear genome of Stentor coeruleus: a giant cell with tiny introns.</title>
        <authorList>
            <person name="Slabodnick M."/>
            <person name="Ruby J.G."/>
            <person name="Reiff S.B."/>
            <person name="Swart E.C."/>
            <person name="Gosai S."/>
            <person name="Prabakaran S."/>
            <person name="Witkowska E."/>
            <person name="Larue G.E."/>
            <person name="Fisher S."/>
            <person name="Freeman R.M."/>
            <person name="Gunawardena J."/>
            <person name="Chu W."/>
            <person name="Stover N.A."/>
            <person name="Gregory B.D."/>
            <person name="Nowacki M."/>
            <person name="Derisi J."/>
            <person name="Roy S.W."/>
            <person name="Marshall W.F."/>
            <person name="Sood P."/>
        </authorList>
    </citation>
    <scope>NUCLEOTIDE SEQUENCE [LARGE SCALE GENOMIC DNA]</scope>
    <source>
        <strain evidence="1">WM001</strain>
    </source>
</reference>
<evidence type="ECO:0000313" key="2">
    <source>
        <dbReference type="Proteomes" id="UP000187209"/>
    </source>
</evidence>
<dbReference type="AlphaFoldDB" id="A0A1R2D308"/>
<dbReference type="EMBL" id="MPUH01000009">
    <property type="protein sequence ID" value="OMJ95632.1"/>
    <property type="molecule type" value="Genomic_DNA"/>
</dbReference>
<gene>
    <name evidence="1" type="ORF">SteCoe_873</name>
</gene>
<accession>A0A1R2D308</accession>
<proteinExistence type="predicted"/>